<feature type="region of interest" description="Disordered" evidence="3">
    <location>
        <begin position="62"/>
        <end position="93"/>
    </location>
</feature>
<dbReference type="RefSeq" id="WP_058861411.1">
    <property type="nucleotide sequence ID" value="NZ_LPXO01000003.1"/>
</dbReference>
<accession>A0A0W7WLM9</accession>
<protein>
    <recommendedName>
        <fullName evidence="7">Curlin</fullName>
    </recommendedName>
</protein>
<evidence type="ECO:0000256" key="4">
    <source>
        <dbReference type="SAM" id="SignalP"/>
    </source>
</evidence>
<evidence type="ECO:0008006" key="7">
    <source>
        <dbReference type="Google" id="ProtNLM"/>
    </source>
</evidence>
<evidence type="ECO:0000256" key="2">
    <source>
        <dbReference type="ARBA" id="ARBA00022729"/>
    </source>
</evidence>
<evidence type="ECO:0000313" key="6">
    <source>
        <dbReference type="Proteomes" id="UP000054396"/>
    </source>
</evidence>
<dbReference type="GO" id="GO:0007155">
    <property type="term" value="P:cell adhesion"/>
    <property type="evidence" value="ECO:0007669"/>
    <property type="project" value="InterPro"/>
</dbReference>
<gene>
    <name evidence="5" type="ORF">AVJ23_06790</name>
</gene>
<dbReference type="InterPro" id="IPR009742">
    <property type="entry name" value="Curlin_rpt"/>
</dbReference>
<organism evidence="5 6">
    <name type="scientific">Pseudoponticoccus marisrubri</name>
    <dbReference type="NCBI Taxonomy" id="1685382"/>
    <lineage>
        <taxon>Bacteria</taxon>
        <taxon>Pseudomonadati</taxon>
        <taxon>Pseudomonadota</taxon>
        <taxon>Alphaproteobacteria</taxon>
        <taxon>Rhodobacterales</taxon>
        <taxon>Roseobacteraceae</taxon>
        <taxon>Pseudoponticoccus</taxon>
    </lineage>
</organism>
<keyword evidence="6" id="KW-1185">Reference proteome</keyword>
<sequence>MKRTNYIAVSAIALIAAGGAAWADDNDAYLDQLGDNNTALITQSGDRNDAGSSAATRVMTQNGDNNEIDIDQSGDDNRIGTTDKAGAPGVDQIGDRNALDITQSSHKNYVNIVQQTGVSGATETQNSLTILQEASNANFPNGNTTKWGNVVSRVIQINTGTGASATETNSVTISQDRSTNGGPGGFGSNAIGPGVGGNLNDRRARVTGGVYQEGTGNTADLLQSGERNVILEVTQLGADNLADVDQLQVDPVGVNDGNIVRSILQDSTGATLGNTALVRQEGKKNGQGTFTAGSFAEGTGVIQGTVTQIGGDNDVDYLAVGNANLFGFYQDGTGNSVGMVTITGNGNETAGYQDGTDNTITIAPIVGDDNDIGVIQDGTMNMADIALTNGSDRNAIGVDQFGTNAADVDVDGDDNFADIRQTGNNSGSFGVVLNITGDFNGTGPWMTGSDAESIGLTGGVIIQNGTDNLFDAVITGDNNLFASNQVGDFNTIDATVTGNSNQFAVAQLGDSNNATFSQIGNGNNAGISQ</sequence>
<evidence type="ECO:0000256" key="3">
    <source>
        <dbReference type="SAM" id="MobiDB-lite"/>
    </source>
</evidence>
<dbReference type="GO" id="GO:0009289">
    <property type="term" value="C:pilus"/>
    <property type="evidence" value="ECO:0007669"/>
    <property type="project" value="InterPro"/>
</dbReference>
<reference evidence="5 6" key="1">
    <citation type="submission" date="2015-12" db="EMBL/GenBank/DDBJ databases">
        <authorList>
            <person name="Shamseldin A."/>
            <person name="Moawad H."/>
            <person name="Abd El-Rahim W.M."/>
            <person name="Sadowsky M.J."/>
        </authorList>
    </citation>
    <scope>NUCLEOTIDE SEQUENCE [LARGE SCALE GENOMIC DNA]</scope>
    <source>
        <strain evidence="5 6">SJ5A-1</strain>
    </source>
</reference>
<dbReference type="Proteomes" id="UP000054396">
    <property type="component" value="Unassembled WGS sequence"/>
</dbReference>
<comment type="similarity">
    <text evidence="1">Belongs to the CsgA/CsgB family.</text>
</comment>
<dbReference type="STRING" id="1685382.AVJ23_06790"/>
<dbReference type="Pfam" id="PF07012">
    <property type="entry name" value="Curlin_rpt"/>
    <property type="match status" value="1"/>
</dbReference>
<evidence type="ECO:0000313" key="5">
    <source>
        <dbReference type="EMBL" id="KUF11466.1"/>
    </source>
</evidence>
<keyword evidence="2 4" id="KW-0732">Signal</keyword>
<evidence type="ECO:0000256" key="1">
    <source>
        <dbReference type="ARBA" id="ARBA00009766"/>
    </source>
</evidence>
<feature type="signal peptide" evidence="4">
    <location>
        <begin position="1"/>
        <end position="23"/>
    </location>
</feature>
<dbReference type="EMBL" id="LPXO01000003">
    <property type="protein sequence ID" value="KUF11466.1"/>
    <property type="molecule type" value="Genomic_DNA"/>
</dbReference>
<feature type="chain" id="PRO_5006936400" description="Curlin" evidence="4">
    <location>
        <begin position="24"/>
        <end position="529"/>
    </location>
</feature>
<dbReference type="AlphaFoldDB" id="A0A0W7WLM9"/>
<name>A0A0W7WLM9_9RHOB</name>
<comment type="caution">
    <text evidence="5">The sequence shown here is derived from an EMBL/GenBank/DDBJ whole genome shotgun (WGS) entry which is preliminary data.</text>
</comment>
<proteinExistence type="inferred from homology"/>